<dbReference type="SMART" id="SM00121">
    <property type="entry name" value="IB"/>
    <property type="match status" value="1"/>
</dbReference>
<dbReference type="InterPro" id="IPR006207">
    <property type="entry name" value="Cys_knot_C"/>
</dbReference>
<comment type="caution">
    <text evidence="6">Lacks conserved residue(s) required for the propagation of feature annotation.</text>
</comment>
<dbReference type="InterPro" id="IPR009030">
    <property type="entry name" value="Growth_fac_rcpt_cys_sf"/>
</dbReference>
<keyword evidence="3" id="KW-0964">Secreted</keyword>
<sequence>DAHSRTQYCKWPCVCPDAPPTCPPGVSLLVDGCDCCKTCARQVGEGCDEAATCDHHRGLYCDYSADKPRYEKGVCAYMAGSGCEHDGVIYRNGQSFAPSCKYQCVCVNGAIGCVGLCAESQPPPRVWCQAPRRVKVPGQCCERWICDEARRGRKTAPRHAIEGKTQRPREGRDRGLQYPQGGAVPPPPLIARVHAAAPAETRSWHRNCIPQTSSWSPCSRSCGRGLSLRVSNANERCELVKESRLCNLRPCEVNITGYIKPGKKCLNIYREELPSNLTISGCTSKRPYRPKYCGVCTDERCCIPYKSRTVEVEFQCPNGTGFSWKMLWIQACFCNLSCRNPNDIFTELDSYYGYSEIVN</sequence>
<organism evidence="11">
    <name type="scientific">Tetraodon nigroviridis</name>
    <name type="common">Spotted green pufferfish</name>
    <name type="synonym">Chelonodon nigroviridis</name>
    <dbReference type="NCBI Taxonomy" id="99883"/>
    <lineage>
        <taxon>Eukaryota</taxon>
        <taxon>Metazoa</taxon>
        <taxon>Chordata</taxon>
        <taxon>Craniata</taxon>
        <taxon>Vertebrata</taxon>
        <taxon>Euteleostomi</taxon>
        <taxon>Actinopterygii</taxon>
        <taxon>Neopterygii</taxon>
        <taxon>Teleostei</taxon>
        <taxon>Neoteleostei</taxon>
        <taxon>Acanthomorphata</taxon>
        <taxon>Eupercaria</taxon>
        <taxon>Tetraodontiformes</taxon>
        <taxon>Tetradontoidea</taxon>
        <taxon>Tetraodontidae</taxon>
        <taxon>Tetraodon</taxon>
    </lineage>
</organism>
<dbReference type="SUPFAM" id="SSF82895">
    <property type="entry name" value="TSP-1 type 1 repeat"/>
    <property type="match status" value="1"/>
</dbReference>
<evidence type="ECO:0000256" key="1">
    <source>
        <dbReference type="ARBA" id="ARBA00004613"/>
    </source>
</evidence>
<dbReference type="SMART" id="SM00209">
    <property type="entry name" value="TSP1"/>
    <property type="match status" value="1"/>
</dbReference>
<dbReference type="SMART" id="SM00041">
    <property type="entry name" value="CT"/>
    <property type="match status" value="1"/>
</dbReference>
<dbReference type="Pfam" id="PF00093">
    <property type="entry name" value="VWC"/>
    <property type="match status" value="1"/>
</dbReference>
<feature type="non-terminal residue" evidence="11">
    <location>
        <position position="1"/>
    </location>
</feature>
<dbReference type="InterPro" id="IPR043973">
    <property type="entry name" value="TSP1_CCN"/>
</dbReference>
<name>Q4SUZ2_TETNG</name>
<dbReference type="GO" id="GO:0007165">
    <property type="term" value="P:signal transduction"/>
    <property type="evidence" value="ECO:0007669"/>
    <property type="project" value="InterPro"/>
</dbReference>
<feature type="region of interest" description="Disordered" evidence="7">
    <location>
        <begin position="156"/>
        <end position="183"/>
    </location>
</feature>
<feature type="compositionally biased region" description="Basic and acidic residues" evidence="7">
    <location>
        <begin position="159"/>
        <end position="175"/>
    </location>
</feature>
<dbReference type="PROSITE" id="PS50092">
    <property type="entry name" value="TSP1"/>
    <property type="match status" value="1"/>
</dbReference>
<dbReference type="InterPro" id="IPR001007">
    <property type="entry name" value="VWF_dom"/>
</dbReference>
<dbReference type="InterPro" id="IPR006208">
    <property type="entry name" value="Glyco_hormone_CN"/>
</dbReference>
<dbReference type="Pfam" id="PF00219">
    <property type="entry name" value="IGFBP"/>
    <property type="match status" value="1"/>
</dbReference>
<evidence type="ECO:0000259" key="9">
    <source>
        <dbReference type="PROSITE" id="PS50184"/>
    </source>
</evidence>
<feature type="domain" description="CTCK" evidence="8">
    <location>
        <begin position="265"/>
        <end position="339"/>
    </location>
</feature>
<comment type="caution">
    <text evidence="11">The sequence shown here is derived from an EMBL/GenBank/DDBJ whole genome shotgun (WGS) entry which is preliminary data.</text>
</comment>
<dbReference type="OrthoDB" id="365605at2759"/>
<protein>
    <submittedName>
        <fullName evidence="11">(spotted green pufferfish) hypothetical protein</fullName>
    </submittedName>
</protein>
<dbReference type="PANTHER" id="PTHR11348">
    <property type="entry name" value="CONNECTIVE TISSUE GROWTH FACTOR-RELATED"/>
    <property type="match status" value="1"/>
</dbReference>
<dbReference type="PROSITE" id="PS51323">
    <property type="entry name" value="IGFBP_N_2"/>
    <property type="match status" value="1"/>
</dbReference>
<dbReference type="SMART" id="SM00214">
    <property type="entry name" value="VWC"/>
    <property type="match status" value="1"/>
</dbReference>
<dbReference type="InterPro" id="IPR000884">
    <property type="entry name" value="TSP1_rpt"/>
</dbReference>
<dbReference type="PROSITE" id="PS01208">
    <property type="entry name" value="VWFC_1"/>
    <property type="match status" value="1"/>
</dbReference>
<reference evidence="11" key="1">
    <citation type="journal article" date="2004" name="Nature">
        <title>Genome duplication in the teleost fish Tetraodon nigroviridis reveals the early vertebrate proto-karyotype.</title>
        <authorList>
            <person name="Jaillon O."/>
            <person name="Aury J.-M."/>
            <person name="Brunet F."/>
            <person name="Petit J.-L."/>
            <person name="Stange-Thomann N."/>
            <person name="Mauceli E."/>
            <person name="Bouneau L."/>
            <person name="Fischer C."/>
            <person name="Ozouf-Costaz C."/>
            <person name="Bernot A."/>
            <person name="Nicaud S."/>
            <person name="Jaffe D."/>
            <person name="Fisher S."/>
            <person name="Lutfalla G."/>
            <person name="Dossat C."/>
            <person name="Segurens B."/>
            <person name="Dasilva C."/>
            <person name="Salanoubat M."/>
            <person name="Levy M."/>
            <person name="Boudet N."/>
            <person name="Castellano S."/>
            <person name="Anthouard V."/>
            <person name="Jubin C."/>
            <person name="Castelli V."/>
            <person name="Katinka M."/>
            <person name="Vacherie B."/>
            <person name="Biemont C."/>
            <person name="Skalli Z."/>
            <person name="Cattolico L."/>
            <person name="Poulain J."/>
            <person name="De Berardinis V."/>
            <person name="Cruaud C."/>
            <person name="Duprat S."/>
            <person name="Brottier P."/>
            <person name="Coutanceau J.-P."/>
            <person name="Gouzy J."/>
            <person name="Parra G."/>
            <person name="Lardier G."/>
            <person name="Chapple C."/>
            <person name="McKernan K.J."/>
            <person name="McEwan P."/>
            <person name="Bosak S."/>
            <person name="Kellis M."/>
            <person name="Volff J.-N."/>
            <person name="Guigo R."/>
            <person name="Zody M.C."/>
            <person name="Mesirov J."/>
            <person name="Lindblad-Toh K."/>
            <person name="Birren B."/>
            <person name="Nusbaum C."/>
            <person name="Kahn D."/>
            <person name="Robinson-Rechavi M."/>
            <person name="Laudet V."/>
            <person name="Schachter V."/>
            <person name="Quetier F."/>
            <person name="Saurin W."/>
            <person name="Scarpelli C."/>
            <person name="Wincker P."/>
            <person name="Lander E.S."/>
            <person name="Weissenbach J."/>
            <person name="Roest Crollius H."/>
        </authorList>
    </citation>
    <scope>NUCLEOTIDE SEQUENCE [LARGE SCALE GENOMIC DNA]</scope>
</reference>
<accession>Q4SUZ2</accession>
<dbReference type="EMBL" id="CAAE01013835">
    <property type="protein sequence ID" value="CAF95540.1"/>
    <property type="molecule type" value="Genomic_DNA"/>
</dbReference>
<proteinExistence type="inferred from homology"/>
<dbReference type="KEGG" id="tng:GSTEN00012240G001"/>
<comment type="similarity">
    <text evidence="2">Belongs to the CCN family.</text>
</comment>
<dbReference type="GO" id="GO:0008201">
    <property type="term" value="F:heparin binding"/>
    <property type="evidence" value="ECO:0007669"/>
    <property type="project" value="TreeGrafter"/>
</dbReference>
<dbReference type="GO" id="GO:0007155">
    <property type="term" value="P:cell adhesion"/>
    <property type="evidence" value="ECO:0007669"/>
    <property type="project" value="TreeGrafter"/>
</dbReference>
<evidence type="ECO:0000256" key="2">
    <source>
        <dbReference type="ARBA" id="ARBA00008125"/>
    </source>
</evidence>
<dbReference type="Gene3D" id="2.10.70.10">
    <property type="entry name" value="Complement Module, domain 1"/>
    <property type="match status" value="1"/>
</dbReference>
<dbReference type="InterPro" id="IPR012395">
    <property type="entry name" value="IGFBP_CNN"/>
</dbReference>
<dbReference type="GO" id="GO:0031012">
    <property type="term" value="C:extracellular matrix"/>
    <property type="evidence" value="ECO:0007669"/>
    <property type="project" value="TreeGrafter"/>
</dbReference>
<dbReference type="InterPro" id="IPR050941">
    <property type="entry name" value="CCN"/>
</dbReference>
<dbReference type="Pfam" id="PF19035">
    <property type="entry name" value="TSP1_CCN"/>
    <property type="match status" value="1"/>
</dbReference>
<evidence type="ECO:0000313" key="11">
    <source>
        <dbReference type="EMBL" id="CAF95540.1"/>
    </source>
</evidence>
<dbReference type="AlphaFoldDB" id="Q4SUZ2"/>
<dbReference type="Pfam" id="PF00007">
    <property type="entry name" value="Cys_knot"/>
    <property type="match status" value="1"/>
</dbReference>
<evidence type="ECO:0000256" key="4">
    <source>
        <dbReference type="ARBA" id="ARBA00022729"/>
    </source>
</evidence>
<evidence type="ECO:0000256" key="5">
    <source>
        <dbReference type="ARBA" id="ARBA00023157"/>
    </source>
</evidence>
<keyword evidence="5" id="KW-1015">Disulfide bond</keyword>
<gene>
    <name evidence="11" type="ORF">GSTENG00012240001</name>
</gene>
<dbReference type="GO" id="GO:0005615">
    <property type="term" value="C:extracellular space"/>
    <property type="evidence" value="ECO:0007669"/>
    <property type="project" value="TreeGrafter"/>
</dbReference>
<evidence type="ECO:0000259" key="8">
    <source>
        <dbReference type="PROSITE" id="PS01225"/>
    </source>
</evidence>
<keyword evidence="4" id="KW-0732">Signal</keyword>
<dbReference type="PROSITE" id="PS50184">
    <property type="entry name" value="VWFC_2"/>
    <property type="match status" value="1"/>
</dbReference>
<dbReference type="PROSITE" id="PS01185">
    <property type="entry name" value="CTCK_1"/>
    <property type="match status" value="1"/>
</dbReference>
<evidence type="ECO:0000259" key="10">
    <source>
        <dbReference type="PROSITE" id="PS51323"/>
    </source>
</evidence>
<evidence type="ECO:0000256" key="3">
    <source>
        <dbReference type="ARBA" id="ARBA00022525"/>
    </source>
</evidence>
<dbReference type="SUPFAM" id="SSF57184">
    <property type="entry name" value="Growth factor receptor domain"/>
    <property type="match status" value="1"/>
</dbReference>
<dbReference type="GO" id="GO:0045597">
    <property type="term" value="P:positive regulation of cell differentiation"/>
    <property type="evidence" value="ECO:0007669"/>
    <property type="project" value="TreeGrafter"/>
</dbReference>
<dbReference type="InterPro" id="IPR000867">
    <property type="entry name" value="IGFBP-like"/>
</dbReference>
<feature type="domain" description="IGFBP N-terminal" evidence="10">
    <location>
        <begin position="5"/>
        <end position="78"/>
    </location>
</feature>
<dbReference type="InterPro" id="IPR036383">
    <property type="entry name" value="TSP1_rpt_sf"/>
</dbReference>
<dbReference type="GO" id="GO:0005178">
    <property type="term" value="F:integrin binding"/>
    <property type="evidence" value="ECO:0007669"/>
    <property type="project" value="TreeGrafter"/>
</dbReference>
<evidence type="ECO:0000256" key="6">
    <source>
        <dbReference type="PROSITE-ProRule" id="PRU00039"/>
    </source>
</evidence>
<feature type="domain" description="VWFC" evidence="9">
    <location>
        <begin position="81"/>
        <end position="147"/>
    </location>
</feature>
<dbReference type="PANTHER" id="PTHR11348:SF4">
    <property type="entry name" value="CCN FAMILY MEMBER 4"/>
    <property type="match status" value="1"/>
</dbReference>
<comment type="subcellular location">
    <subcellularLocation>
        <location evidence="1">Secreted</location>
    </subcellularLocation>
</comment>
<reference evidence="11" key="2">
    <citation type="submission" date="2004-02" db="EMBL/GenBank/DDBJ databases">
        <authorList>
            <consortium name="Genoscope"/>
            <consortium name="Whitehead Institute Centre for Genome Research"/>
        </authorList>
    </citation>
    <scope>NUCLEOTIDE SEQUENCE</scope>
</reference>
<dbReference type="PROSITE" id="PS01225">
    <property type="entry name" value="CTCK_2"/>
    <property type="match status" value="1"/>
</dbReference>
<evidence type="ECO:0000256" key="7">
    <source>
        <dbReference type="SAM" id="MobiDB-lite"/>
    </source>
</evidence>
<dbReference type="PIRSF" id="PIRSF036495">
    <property type="entry name" value="IGFBP_rP_CNN"/>
    <property type="match status" value="1"/>
</dbReference>
<dbReference type="Gene3D" id="2.20.100.10">
    <property type="entry name" value="Thrombospondin type-1 (TSP1) repeat"/>
    <property type="match status" value="1"/>
</dbReference>